<evidence type="ECO:0000313" key="6">
    <source>
        <dbReference type="EMBL" id="MBO1076802.1"/>
    </source>
</evidence>
<dbReference type="Pfam" id="PF00356">
    <property type="entry name" value="LacI"/>
    <property type="match status" value="1"/>
</dbReference>
<reference evidence="6 7" key="1">
    <citation type="submission" date="2020-09" db="EMBL/GenBank/DDBJ databases">
        <title>Roseomonas.</title>
        <authorList>
            <person name="Zhu W."/>
        </authorList>
    </citation>
    <scope>NUCLEOTIDE SEQUENCE [LARGE SCALE GENOMIC DNA]</scope>
    <source>
        <strain evidence="6 7">1311</strain>
    </source>
</reference>
<accession>A0ABS3KIH3</accession>
<dbReference type="PANTHER" id="PTHR30146">
    <property type="entry name" value="LACI-RELATED TRANSCRIPTIONAL REPRESSOR"/>
    <property type="match status" value="1"/>
</dbReference>
<name>A0ABS3KIH3_9PROT</name>
<evidence type="ECO:0000256" key="4">
    <source>
        <dbReference type="ARBA" id="ARBA00023163"/>
    </source>
</evidence>
<feature type="domain" description="HTH lacI-type" evidence="5">
    <location>
        <begin position="8"/>
        <end position="62"/>
    </location>
</feature>
<keyword evidence="4" id="KW-0804">Transcription</keyword>
<keyword evidence="3 6" id="KW-0238">DNA-binding</keyword>
<comment type="caution">
    <text evidence="6">The sequence shown here is derived from an EMBL/GenBank/DDBJ whole genome shotgun (WGS) entry which is preliminary data.</text>
</comment>
<dbReference type="PROSITE" id="PS50932">
    <property type="entry name" value="HTH_LACI_2"/>
    <property type="match status" value="1"/>
</dbReference>
<organism evidence="6 7">
    <name type="scientific">Roseomonas marmotae</name>
    <dbReference type="NCBI Taxonomy" id="2768161"/>
    <lineage>
        <taxon>Bacteria</taxon>
        <taxon>Pseudomonadati</taxon>
        <taxon>Pseudomonadota</taxon>
        <taxon>Alphaproteobacteria</taxon>
        <taxon>Acetobacterales</taxon>
        <taxon>Roseomonadaceae</taxon>
        <taxon>Roseomonas</taxon>
    </lineage>
</organism>
<dbReference type="PROSITE" id="PS00356">
    <property type="entry name" value="HTH_LACI_1"/>
    <property type="match status" value="1"/>
</dbReference>
<dbReference type="GO" id="GO:0003677">
    <property type="term" value="F:DNA binding"/>
    <property type="evidence" value="ECO:0007669"/>
    <property type="project" value="UniProtKB-KW"/>
</dbReference>
<dbReference type="InterPro" id="IPR010982">
    <property type="entry name" value="Lambda_DNA-bd_dom_sf"/>
</dbReference>
<dbReference type="CDD" id="cd06289">
    <property type="entry name" value="PBP1_MalI-like"/>
    <property type="match status" value="1"/>
</dbReference>
<keyword evidence="2" id="KW-0805">Transcription regulation</keyword>
<dbReference type="SUPFAM" id="SSF47413">
    <property type="entry name" value="lambda repressor-like DNA-binding domains"/>
    <property type="match status" value="1"/>
</dbReference>
<dbReference type="Gene3D" id="1.10.260.40">
    <property type="entry name" value="lambda repressor-like DNA-binding domains"/>
    <property type="match status" value="1"/>
</dbReference>
<dbReference type="RefSeq" id="WP_207450213.1">
    <property type="nucleotide sequence ID" value="NZ_CP061091.1"/>
</dbReference>
<dbReference type="Gene3D" id="3.40.50.2300">
    <property type="match status" value="2"/>
</dbReference>
<dbReference type="Proteomes" id="UP001518990">
    <property type="component" value="Unassembled WGS sequence"/>
</dbReference>
<dbReference type="Pfam" id="PF13377">
    <property type="entry name" value="Peripla_BP_3"/>
    <property type="match status" value="1"/>
</dbReference>
<evidence type="ECO:0000256" key="1">
    <source>
        <dbReference type="ARBA" id="ARBA00022491"/>
    </source>
</evidence>
<dbReference type="SMART" id="SM00354">
    <property type="entry name" value="HTH_LACI"/>
    <property type="match status" value="1"/>
</dbReference>
<dbReference type="InterPro" id="IPR028082">
    <property type="entry name" value="Peripla_BP_I"/>
</dbReference>
<evidence type="ECO:0000313" key="7">
    <source>
        <dbReference type="Proteomes" id="UP001518990"/>
    </source>
</evidence>
<sequence>MLKRTVRVTLLDVARQAGVSRATASLVLRNSPLVAAETRARVQAAAQAVGYLYNRGAATLRGQRTSTVGLLVTEIDNPFFGELIAGAEAALDAAGYIAFLATTAESVERQERTLQRLREHGVDGLILCAAHGTPAQRIAQLAGQGPPCVQVMRQVRGSGGDFAGPDNRLGLDLLTEHLIARGHRRIAFAGAAVMHSGIRQRLDGVAAALRRHGLPPPVVLRTPATRAGGAEAAHLLHGMEPPPTAMVCCNDVVAFGAIPVLERLGLRVGRDIAVTGVGDVPEAAIGDPPLTTLATEPRRIGQEAVRLLLRRINDPAVAAEQVVIPSRLVIRASSAAGPAP</sequence>
<evidence type="ECO:0000259" key="5">
    <source>
        <dbReference type="PROSITE" id="PS50932"/>
    </source>
</evidence>
<evidence type="ECO:0000256" key="2">
    <source>
        <dbReference type="ARBA" id="ARBA00023015"/>
    </source>
</evidence>
<dbReference type="PANTHER" id="PTHR30146:SF148">
    <property type="entry name" value="HTH-TYPE TRANSCRIPTIONAL REPRESSOR PURR-RELATED"/>
    <property type="match status" value="1"/>
</dbReference>
<proteinExistence type="predicted"/>
<dbReference type="SUPFAM" id="SSF53822">
    <property type="entry name" value="Periplasmic binding protein-like I"/>
    <property type="match status" value="1"/>
</dbReference>
<dbReference type="InterPro" id="IPR000843">
    <property type="entry name" value="HTH_LacI"/>
</dbReference>
<protein>
    <submittedName>
        <fullName evidence="6">LacI family DNA-binding transcriptional regulator</fullName>
    </submittedName>
</protein>
<dbReference type="InterPro" id="IPR046335">
    <property type="entry name" value="LacI/GalR-like_sensor"/>
</dbReference>
<evidence type="ECO:0000256" key="3">
    <source>
        <dbReference type="ARBA" id="ARBA00023125"/>
    </source>
</evidence>
<gene>
    <name evidence="6" type="ORF">IAI60_19480</name>
</gene>
<dbReference type="CDD" id="cd01392">
    <property type="entry name" value="HTH_LacI"/>
    <property type="match status" value="1"/>
</dbReference>
<keyword evidence="1" id="KW-0678">Repressor</keyword>
<dbReference type="EMBL" id="JACTNF010000030">
    <property type="protein sequence ID" value="MBO1076802.1"/>
    <property type="molecule type" value="Genomic_DNA"/>
</dbReference>
<keyword evidence="7" id="KW-1185">Reference proteome</keyword>